<accession>A0A2P6PBD2</accession>
<feature type="compositionally biased region" description="Polar residues" evidence="1">
    <location>
        <begin position="41"/>
        <end position="56"/>
    </location>
</feature>
<evidence type="ECO:0000313" key="3">
    <source>
        <dbReference type="Proteomes" id="UP000238479"/>
    </source>
</evidence>
<dbReference type="Proteomes" id="UP000238479">
    <property type="component" value="Chromosome 7"/>
</dbReference>
<reference evidence="2 3" key="1">
    <citation type="journal article" date="2018" name="Nat. Genet.">
        <title>The Rosa genome provides new insights in the design of modern roses.</title>
        <authorList>
            <person name="Bendahmane M."/>
        </authorList>
    </citation>
    <scope>NUCLEOTIDE SEQUENCE [LARGE SCALE GENOMIC DNA]</scope>
    <source>
        <strain evidence="3">cv. Old Blush</strain>
    </source>
</reference>
<organism evidence="2 3">
    <name type="scientific">Rosa chinensis</name>
    <name type="common">China rose</name>
    <dbReference type="NCBI Taxonomy" id="74649"/>
    <lineage>
        <taxon>Eukaryota</taxon>
        <taxon>Viridiplantae</taxon>
        <taxon>Streptophyta</taxon>
        <taxon>Embryophyta</taxon>
        <taxon>Tracheophyta</taxon>
        <taxon>Spermatophyta</taxon>
        <taxon>Magnoliopsida</taxon>
        <taxon>eudicotyledons</taxon>
        <taxon>Gunneridae</taxon>
        <taxon>Pentapetalae</taxon>
        <taxon>rosids</taxon>
        <taxon>fabids</taxon>
        <taxon>Rosales</taxon>
        <taxon>Rosaceae</taxon>
        <taxon>Rosoideae</taxon>
        <taxon>Rosoideae incertae sedis</taxon>
        <taxon>Rosa</taxon>
    </lineage>
</organism>
<protein>
    <submittedName>
        <fullName evidence="2">Uncharacterized protein</fullName>
    </submittedName>
</protein>
<dbReference type="AlphaFoldDB" id="A0A2P6PBD2"/>
<dbReference type="EMBL" id="PDCK01000045">
    <property type="protein sequence ID" value="PRQ19222.1"/>
    <property type="molecule type" value="Genomic_DNA"/>
</dbReference>
<feature type="region of interest" description="Disordered" evidence="1">
    <location>
        <begin position="36"/>
        <end position="56"/>
    </location>
</feature>
<comment type="caution">
    <text evidence="2">The sequence shown here is derived from an EMBL/GenBank/DDBJ whole genome shotgun (WGS) entry which is preliminary data.</text>
</comment>
<dbReference type="Gramene" id="PRQ19222">
    <property type="protein sequence ID" value="PRQ19222"/>
    <property type="gene ID" value="RchiOBHm_Chr7g0214851"/>
</dbReference>
<keyword evidence="3" id="KW-1185">Reference proteome</keyword>
<sequence>MLSTIAHINNWTLTANNLSSSRAKRTEDDIPELLKEPSKAANGSPNQKHVTFTIQS</sequence>
<proteinExistence type="predicted"/>
<evidence type="ECO:0000256" key="1">
    <source>
        <dbReference type="SAM" id="MobiDB-lite"/>
    </source>
</evidence>
<evidence type="ECO:0000313" key="2">
    <source>
        <dbReference type="EMBL" id="PRQ19222.1"/>
    </source>
</evidence>
<gene>
    <name evidence="2" type="ORF">RchiOBHm_Chr7g0214851</name>
</gene>
<name>A0A2P6PBD2_ROSCH</name>